<comment type="caution">
    <text evidence="9">The sequence shown here is derived from an EMBL/GenBank/DDBJ whole genome shotgun (WGS) entry which is preliminary data.</text>
</comment>
<comment type="catalytic activity">
    <reaction evidence="7">
        <text>a 4-hydroxy-3-methoxy-5-(all-trans-polyprenyl)benzoate + H(+) = a 2-methoxy-6-(all-trans-polyprenyl)phenol + CO2</text>
        <dbReference type="Rhea" id="RHEA:81179"/>
        <dbReference type="Rhea" id="RHEA-COMP:9551"/>
        <dbReference type="Rhea" id="RHEA-COMP:10931"/>
        <dbReference type="ChEBI" id="CHEBI:15378"/>
        <dbReference type="ChEBI" id="CHEBI:16526"/>
        <dbReference type="ChEBI" id="CHEBI:62731"/>
        <dbReference type="ChEBI" id="CHEBI:84443"/>
        <dbReference type="EC" id="4.1.1.130"/>
    </reaction>
</comment>
<feature type="binding site" evidence="7">
    <location>
        <position position="160"/>
    </location>
    <ligand>
        <name>Zn(2+)</name>
        <dbReference type="ChEBI" id="CHEBI:29105"/>
    </ligand>
</feature>
<comment type="pathway">
    <text evidence="7">Cofactor biosynthesis; ubiquinone biosynthesis.</text>
</comment>
<dbReference type="HAMAP" id="MF_03111">
    <property type="entry name" value="Coq4"/>
    <property type="match status" value="1"/>
</dbReference>
<evidence type="ECO:0000256" key="8">
    <source>
        <dbReference type="SAM" id="MobiDB-lite"/>
    </source>
</evidence>
<feature type="compositionally biased region" description="Basic and acidic residues" evidence="8">
    <location>
        <begin position="266"/>
        <end position="277"/>
    </location>
</feature>
<keyword evidence="7" id="KW-0479">Metal-binding</keyword>
<reference evidence="9" key="1">
    <citation type="submission" date="2020-11" db="EMBL/GenBank/DDBJ databases">
        <title>Adaptations for nitrogen fixation in a non-lichenized fungal sporocarp promotes dispersal by wood-feeding termites.</title>
        <authorList>
            <consortium name="DOE Joint Genome Institute"/>
            <person name="Koch R.A."/>
            <person name="Yoon G."/>
            <person name="Arayal U."/>
            <person name="Lail K."/>
            <person name="Amirebrahimi M."/>
            <person name="Labutti K."/>
            <person name="Lipzen A."/>
            <person name="Riley R."/>
            <person name="Barry K."/>
            <person name="Henrissat B."/>
            <person name="Grigoriev I.V."/>
            <person name="Herr J.R."/>
            <person name="Aime M.C."/>
        </authorList>
    </citation>
    <scope>NUCLEOTIDE SEQUENCE</scope>
    <source>
        <strain evidence="9">MCA 3950</strain>
    </source>
</reference>
<dbReference type="PANTHER" id="PTHR12922">
    <property type="entry name" value="UBIQUINONE BIOSYNTHESIS PROTEIN"/>
    <property type="match status" value="1"/>
</dbReference>
<dbReference type="GO" id="GO:0008270">
    <property type="term" value="F:zinc ion binding"/>
    <property type="evidence" value="ECO:0007669"/>
    <property type="project" value="UniProtKB-UniRule"/>
</dbReference>
<keyword evidence="10" id="KW-1185">Reference proteome</keyword>
<dbReference type="PANTHER" id="PTHR12922:SF7">
    <property type="entry name" value="UBIQUINONE BIOSYNTHESIS PROTEIN COQ4 HOMOLOG, MITOCHONDRIAL"/>
    <property type="match status" value="1"/>
</dbReference>
<organism evidence="9 10">
    <name type="scientific">Guyanagaster necrorhizus</name>
    <dbReference type="NCBI Taxonomy" id="856835"/>
    <lineage>
        <taxon>Eukaryota</taxon>
        <taxon>Fungi</taxon>
        <taxon>Dikarya</taxon>
        <taxon>Basidiomycota</taxon>
        <taxon>Agaricomycotina</taxon>
        <taxon>Agaricomycetes</taxon>
        <taxon>Agaricomycetidae</taxon>
        <taxon>Agaricales</taxon>
        <taxon>Marasmiineae</taxon>
        <taxon>Physalacriaceae</taxon>
        <taxon>Guyanagaster</taxon>
    </lineage>
</organism>
<keyword evidence="1 7" id="KW-0831">Ubiquinone biosynthesis</keyword>
<keyword evidence="7" id="KW-0862">Zinc</keyword>
<feature type="binding site" evidence="7">
    <location>
        <position position="164"/>
    </location>
    <ligand>
        <name>Zn(2+)</name>
        <dbReference type="ChEBI" id="CHEBI:29105"/>
    </ligand>
</feature>
<evidence type="ECO:0000256" key="4">
    <source>
        <dbReference type="ARBA" id="ARBA00023136"/>
    </source>
</evidence>
<name>A0A9P7W160_9AGAR</name>
<gene>
    <name evidence="7" type="primary">COQ4</name>
    <name evidence="9" type="ORF">BT62DRAFT_883444</name>
</gene>
<evidence type="ECO:0000256" key="3">
    <source>
        <dbReference type="ARBA" id="ARBA00023128"/>
    </source>
</evidence>
<proteinExistence type="inferred from homology"/>
<evidence type="ECO:0000256" key="1">
    <source>
        <dbReference type="ARBA" id="ARBA00022688"/>
    </source>
</evidence>
<keyword evidence="2 7" id="KW-0999">Mitochondrion inner membrane</keyword>
<comment type="subcellular location">
    <subcellularLocation>
        <location evidence="7">Mitochondrion inner membrane</location>
        <topology evidence="7">Peripheral membrane protein</topology>
        <orientation evidence="7">Matrix side</orientation>
    </subcellularLocation>
</comment>
<dbReference type="EMBL" id="MU250525">
    <property type="protein sequence ID" value="KAG7451396.1"/>
    <property type="molecule type" value="Genomic_DNA"/>
</dbReference>
<dbReference type="InterPro" id="IPR027540">
    <property type="entry name" value="Coq4_euk"/>
</dbReference>
<evidence type="ECO:0000313" key="9">
    <source>
        <dbReference type="EMBL" id="KAG7451396.1"/>
    </source>
</evidence>
<feature type="binding site" evidence="7">
    <location>
        <position position="176"/>
    </location>
    <ligand>
        <name>Zn(2+)</name>
        <dbReference type="ChEBI" id="CHEBI:29105"/>
    </ligand>
</feature>
<dbReference type="InterPro" id="IPR007715">
    <property type="entry name" value="Coq4"/>
</dbReference>
<sequence length="284" mass="32109">MSSLCRLASRAVSKKTPYPSFCPGSSRLLATAPAYPSHIPLTWFENTFLLVGAGLMTLADPRRGDLVAVVGETSAGPSLRRLRDIMLESSEGRRILKQRPRINTTTLDMNNLAQLPEGTFGRAYTSWLERCRVTPDTRAPVHYIDDPELAYVMQRYRECHDFYHCICNMPVNVESELAIKYFELANLGLPMAGFSAALYPWRLNSAKRHKVFSEYAPWALKCGSSARSLITVFWEERWDQNVEEMKTEFGIWDGPPAKWPKPLKGTGEKQARTEVVEKSLSSDV</sequence>
<accession>A0A9P7W160</accession>
<dbReference type="GO" id="GO:0031314">
    <property type="term" value="C:extrinsic component of mitochondrial inner membrane"/>
    <property type="evidence" value="ECO:0007669"/>
    <property type="project" value="UniProtKB-UniRule"/>
</dbReference>
<protein>
    <recommendedName>
        <fullName evidence="6">4-hydroxy-3-methoxy-5-polyprenylbenzoate decarboxylase</fullName>
    </recommendedName>
</protein>
<comment type="function">
    <text evidence="7">Lyase that catalyzes the C1-decarboxylation of 4-hydroxy-3-methoxy-5-(all-trans-polyprenyl)benzoic acid into 2-methoxy-6-(all-trans-polyprenyl)phenol during ubiquinone biosynthesis.</text>
</comment>
<comment type="subunit">
    <text evidence="7">Component of a multi-subunit COQ enzyme complex, composed of at least COQ3, COQ4, COQ5, COQ6, COQ7 and COQ9.</text>
</comment>
<evidence type="ECO:0000256" key="6">
    <source>
        <dbReference type="ARBA" id="ARBA00081568"/>
    </source>
</evidence>
<feature type="region of interest" description="Disordered" evidence="8">
    <location>
        <begin position="253"/>
        <end position="284"/>
    </location>
</feature>
<feature type="binding site" evidence="7">
    <location>
        <position position="161"/>
    </location>
    <ligand>
        <name>Zn(2+)</name>
        <dbReference type="ChEBI" id="CHEBI:29105"/>
    </ligand>
</feature>
<evidence type="ECO:0000313" key="10">
    <source>
        <dbReference type="Proteomes" id="UP000812287"/>
    </source>
</evidence>
<comment type="cofactor">
    <cofactor evidence="7">
        <name>Zn(2+)</name>
        <dbReference type="ChEBI" id="CHEBI:29105"/>
    </cofactor>
</comment>
<dbReference type="Pfam" id="PF05019">
    <property type="entry name" value="Coq4"/>
    <property type="match status" value="1"/>
</dbReference>
<keyword evidence="4 7" id="KW-0472">Membrane</keyword>
<evidence type="ECO:0000256" key="5">
    <source>
        <dbReference type="ARBA" id="ARBA00023239"/>
    </source>
</evidence>
<dbReference type="OrthoDB" id="4249at2759"/>
<dbReference type="AlphaFoldDB" id="A0A9P7W160"/>
<evidence type="ECO:0000256" key="2">
    <source>
        <dbReference type="ARBA" id="ARBA00022792"/>
    </source>
</evidence>
<evidence type="ECO:0000256" key="7">
    <source>
        <dbReference type="HAMAP-Rule" id="MF_03111"/>
    </source>
</evidence>
<dbReference type="Proteomes" id="UP000812287">
    <property type="component" value="Unassembled WGS sequence"/>
</dbReference>
<keyword evidence="5 7" id="KW-0456">Lyase</keyword>
<keyword evidence="3 7" id="KW-0496">Mitochondrion</keyword>
<dbReference type="GO" id="GO:0120539">
    <property type="term" value="F:4-hydroxy-3-methoxy-5-polyprenylbenzoate decarboxylase activity"/>
    <property type="evidence" value="ECO:0007669"/>
    <property type="project" value="UniProtKB-EC"/>
</dbReference>
<comment type="similarity">
    <text evidence="7">Belongs to the COQ4 family.</text>
</comment>